<comment type="caution">
    <text evidence="2">The sequence shown here is derived from an EMBL/GenBank/DDBJ whole genome shotgun (WGS) entry which is preliminary data.</text>
</comment>
<proteinExistence type="predicted"/>
<keyword evidence="3" id="KW-1185">Reference proteome</keyword>
<dbReference type="AlphaFoldDB" id="A0A8H6RYF8"/>
<dbReference type="EMBL" id="JABCIY010000001">
    <property type="protein sequence ID" value="KAF7198501.1"/>
    <property type="molecule type" value="Genomic_DNA"/>
</dbReference>
<feature type="compositionally biased region" description="Polar residues" evidence="1">
    <location>
        <begin position="193"/>
        <end position="208"/>
    </location>
</feature>
<name>A0A8H6RYF8_9PEZI</name>
<dbReference type="Proteomes" id="UP000660729">
    <property type="component" value="Unassembled WGS sequence"/>
</dbReference>
<evidence type="ECO:0000256" key="1">
    <source>
        <dbReference type="SAM" id="MobiDB-lite"/>
    </source>
</evidence>
<sequence length="224" mass="24527">MVEKKSISSEEKSECNVVQPISDKWLTMTVTRWKDVANLEIPASIASVQNGGLVVCTSCQLPEIFLHDCAFICGNSSCVNRLPRRGPAHLGDDQQGVDPNNSHCYCGVASRRRKNKHGVERVECAALRCEYQGEGEKHTRKLNIHLPKIGWVARFKNKAGLAGGQDFSAEKTHPMKRVDSSGSLFPHYGRATGQLTPGTTTPKESLSRSSSMTFSQAALLITTI</sequence>
<feature type="region of interest" description="Disordered" evidence="1">
    <location>
        <begin position="181"/>
        <end position="208"/>
    </location>
</feature>
<reference evidence="2" key="1">
    <citation type="submission" date="2020-04" db="EMBL/GenBank/DDBJ databases">
        <title>Draft genome resource of the tomato pathogen Pseudocercospora fuligena.</title>
        <authorList>
            <person name="Zaccaron A."/>
        </authorList>
    </citation>
    <scope>NUCLEOTIDE SEQUENCE</scope>
    <source>
        <strain evidence="2">PF001</strain>
    </source>
</reference>
<accession>A0A8H6RYF8</accession>
<gene>
    <name evidence="2" type="ORF">HII31_00240</name>
</gene>
<dbReference type="OrthoDB" id="3642173at2759"/>
<organism evidence="2 3">
    <name type="scientific">Pseudocercospora fuligena</name>
    <dbReference type="NCBI Taxonomy" id="685502"/>
    <lineage>
        <taxon>Eukaryota</taxon>
        <taxon>Fungi</taxon>
        <taxon>Dikarya</taxon>
        <taxon>Ascomycota</taxon>
        <taxon>Pezizomycotina</taxon>
        <taxon>Dothideomycetes</taxon>
        <taxon>Dothideomycetidae</taxon>
        <taxon>Mycosphaerellales</taxon>
        <taxon>Mycosphaerellaceae</taxon>
        <taxon>Pseudocercospora</taxon>
    </lineage>
</organism>
<evidence type="ECO:0000313" key="2">
    <source>
        <dbReference type="EMBL" id="KAF7198501.1"/>
    </source>
</evidence>
<evidence type="ECO:0000313" key="3">
    <source>
        <dbReference type="Proteomes" id="UP000660729"/>
    </source>
</evidence>
<protein>
    <submittedName>
        <fullName evidence="2">Uncharacterized protein</fullName>
    </submittedName>
</protein>